<feature type="compositionally biased region" description="Low complexity" evidence="1">
    <location>
        <begin position="226"/>
        <end position="246"/>
    </location>
</feature>
<proteinExistence type="predicted"/>
<protein>
    <submittedName>
        <fullName evidence="3">Flagellar hook-length control protein FliK</fullName>
    </submittedName>
</protein>
<keyword evidence="3" id="KW-0969">Cilium</keyword>
<dbReference type="STRING" id="665118.SAMN02983003_1678"/>
<organism evidence="3 4">
    <name type="scientific">Devosia enhydra</name>
    <dbReference type="NCBI Taxonomy" id="665118"/>
    <lineage>
        <taxon>Bacteria</taxon>
        <taxon>Pseudomonadati</taxon>
        <taxon>Pseudomonadota</taxon>
        <taxon>Alphaproteobacteria</taxon>
        <taxon>Hyphomicrobiales</taxon>
        <taxon>Devosiaceae</taxon>
        <taxon>Devosia</taxon>
    </lineage>
</organism>
<dbReference type="RefSeq" id="WP_072340811.1">
    <property type="nucleotide sequence ID" value="NZ_FPKU01000001.1"/>
</dbReference>
<dbReference type="Pfam" id="PF02120">
    <property type="entry name" value="Flg_hook"/>
    <property type="match status" value="1"/>
</dbReference>
<dbReference type="InterPro" id="IPR038610">
    <property type="entry name" value="FliK-like_C_sf"/>
</dbReference>
<dbReference type="Gene3D" id="3.30.750.140">
    <property type="match status" value="1"/>
</dbReference>
<keyword evidence="3" id="KW-0966">Cell projection</keyword>
<dbReference type="EMBL" id="FPKU01000001">
    <property type="protein sequence ID" value="SFZ83493.1"/>
    <property type="molecule type" value="Genomic_DNA"/>
</dbReference>
<feature type="domain" description="Flagellar hook-length control protein-like C-terminal" evidence="2">
    <location>
        <begin position="296"/>
        <end position="367"/>
    </location>
</feature>
<accession>A0A1K2HX24</accession>
<feature type="compositionally biased region" description="Gly residues" evidence="1">
    <location>
        <begin position="390"/>
        <end position="400"/>
    </location>
</feature>
<evidence type="ECO:0000313" key="3">
    <source>
        <dbReference type="EMBL" id="SFZ83493.1"/>
    </source>
</evidence>
<keyword evidence="4" id="KW-1185">Reference proteome</keyword>
<sequence length="429" mass="43194">MTLPVANLLPMIGAVAGRIASGDAAAPEPDAFAKALGSALGGKAEQTMGAALAALPGSDQADPLALLADLAEKLDALLSGAAGEGQDPLAGLLAAFPQLQQALDQAMADRLAGVPNALQPLTQQLDTLADALRGLDPALADGLAGLAAKLSGEAPDEALLQRLAGLARPAAAVTDPAPALPLIEKPEDKGFQKPQGLAPPVAAETTSPPPATSREGKERSASPVREAMTAAAALAAEAGTASQASGDTTTDGPQSFQQMLNQHLRSEAGLALRPGQGAYPQALGQLAVPQVAFEIARQVQAGQSRFQIRLDPPELGRIDVRLEIDGGGGVNARLTVEKAETLDLLQRDQRTLERALAQAGLEGSRTTLEFSLKSGTGGFAGQGGDHRQGLGSGAEAGGSTGDADTAAPHPAAITLYRGTASPGGVDRLA</sequence>
<feature type="region of interest" description="Disordered" evidence="1">
    <location>
        <begin position="377"/>
        <end position="409"/>
    </location>
</feature>
<feature type="region of interest" description="Disordered" evidence="1">
    <location>
        <begin position="181"/>
        <end position="255"/>
    </location>
</feature>
<dbReference type="CDD" id="cd17470">
    <property type="entry name" value="T3SS_Flik_C"/>
    <property type="match status" value="1"/>
</dbReference>
<evidence type="ECO:0000256" key="1">
    <source>
        <dbReference type="SAM" id="MobiDB-lite"/>
    </source>
</evidence>
<evidence type="ECO:0000313" key="4">
    <source>
        <dbReference type="Proteomes" id="UP000183447"/>
    </source>
</evidence>
<dbReference type="Proteomes" id="UP000183447">
    <property type="component" value="Unassembled WGS sequence"/>
</dbReference>
<name>A0A1K2HX24_9HYPH</name>
<gene>
    <name evidence="3" type="ORF">SAMN02983003_1678</name>
</gene>
<dbReference type="AlphaFoldDB" id="A0A1K2HX24"/>
<keyword evidence="3" id="KW-0282">Flagellum</keyword>
<reference evidence="3 4" key="1">
    <citation type="submission" date="2016-11" db="EMBL/GenBank/DDBJ databases">
        <authorList>
            <person name="Jaros S."/>
            <person name="Januszkiewicz K."/>
            <person name="Wedrychowicz H."/>
        </authorList>
    </citation>
    <scope>NUCLEOTIDE SEQUENCE [LARGE SCALE GENOMIC DNA]</scope>
    <source>
        <strain evidence="3 4">ATCC 23634</strain>
    </source>
</reference>
<dbReference type="InterPro" id="IPR021136">
    <property type="entry name" value="Flagellar_hook_control-like_C"/>
</dbReference>
<evidence type="ECO:0000259" key="2">
    <source>
        <dbReference type="Pfam" id="PF02120"/>
    </source>
</evidence>